<reference evidence="1 2" key="1">
    <citation type="journal article" date="2019" name="Emerg. Microbes Infect.">
        <title>Comprehensive subspecies identification of 175 nontuberculous mycobacteria species based on 7547 genomic profiles.</title>
        <authorList>
            <person name="Matsumoto Y."/>
            <person name="Kinjo T."/>
            <person name="Motooka D."/>
            <person name="Nabeya D."/>
            <person name="Jung N."/>
            <person name="Uechi K."/>
            <person name="Horii T."/>
            <person name="Iida T."/>
            <person name="Fujita J."/>
            <person name="Nakamura S."/>
        </authorList>
    </citation>
    <scope>NUCLEOTIDE SEQUENCE [LARGE SCALE GENOMIC DNA]</scope>
    <source>
        <strain evidence="1 2">JCM 15657</strain>
    </source>
</reference>
<dbReference type="KEGG" id="mlj:MLAC_43730"/>
<organism evidence="1 2">
    <name type="scientific">Mycobacterium lacus</name>
    <dbReference type="NCBI Taxonomy" id="169765"/>
    <lineage>
        <taxon>Bacteria</taxon>
        <taxon>Bacillati</taxon>
        <taxon>Actinomycetota</taxon>
        <taxon>Actinomycetes</taxon>
        <taxon>Mycobacteriales</taxon>
        <taxon>Mycobacteriaceae</taxon>
        <taxon>Mycobacterium</taxon>
    </lineage>
</organism>
<dbReference type="EMBL" id="AP022581">
    <property type="protein sequence ID" value="BBX99079.1"/>
    <property type="molecule type" value="Genomic_DNA"/>
</dbReference>
<accession>A0A7I7NRY6</accession>
<protein>
    <submittedName>
        <fullName evidence="1">Uncharacterized protein</fullName>
    </submittedName>
</protein>
<name>A0A7I7NRY6_9MYCO</name>
<evidence type="ECO:0000313" key="1">
    <source>
        <dbReference type="EMBL" id="BBX99079.1"/>
    </source>
</evidence>
<evidence type="ECO:0000313" key="2">
    <source>
        <dbReference type="Proteomes" id="UP000466396"/>
    </source>
</evidence>
<dbReference type="AlphaFoldDB" id="A0A7I7NRY6"/>
<dbReference type="Proteomes" id="UP000466396">
    <property type="component" value="Chromosome"/>
</dbReference>
<sequence length="70" mass="7430">MPWATASTQPILAAARQLVASVGPTIAERGQTLVGFAVSSIDRAGAQQLMLPFDGEPPAVDEAVDRIRRR</sequence>
<gene>
    <name evidence="1" type="ORF">MLAC_43730</name>
</gene>
<keyword evidence="2" id="KW-1185">Reference proteome</keyword>
<proteinExistence type="predicted"/>